<dbReference type="AlphaFoldDB" id="F2KFN3"/>
<dbReference type="RefSeq" id="WP_013693097.1">
    <property type="nucleotide sequence ID" value="NC_015379.1"/>
</dbReference>
<dbReference type="EMBL" id="CP002585">
    <property type="protein sequence ID" value="AEA68699.1"/>
    <property type="molecule type" value="Genomic_DNA"/>
</dbReference>
<dbReference type="HOGENOM" id="CLU_1711660_0_0_6"/>
<keyword evidence="1" id="KW-0175">Coiled coil</keyword>
<evidence type="ECO:0000313" key="3">
    <source>
        <dbReference type="Proteomes" id="UP000006692"/>
    </source>
</evidence>
<protein>
    <submittedName>
        <fullName evidence="2">Uncharacterized protein</fullName>
    </submittedName>
</protein>
<gene>
    <name evidence="2" type="ORF">PSEBR_a2420</name>
</gene>
<evidence type="ECO:0000313" key="2">
    <source>
        <dbReference type="EMBL" id="AEA68699.1"/>
    </source>
</evidence>
<evidence type="ECO:0000256" key="1">
    <source>
        <dbReference type="SAM" id="Coils"/>
    </source>
</evidence>
<dbReference type="STRING" id="994484.PSEBR_a2420"/>
<proteinExistence type="predicted"/>
<accession>F2KFN3</accession>
<dbReference type="KEGG" id="pba:PSEBR_a2420"/>
<name>F2KFN3_PSEBN</name>
<organism evidence="2 3">
    <name type="scientific">Pseudomonas brassicacearum (strain NFM421)</name>
    <dbReference type="NCBI Taxonomy" id="994484"/>
    <lineage>
        <taxon>Bacteria</taxon>
        <taxon>Pseudomonadati</taxon>
        <taxon>Pseudomonadota</taxon>
        <taxon>Gammaproteobacteria</taxon>
        <taxon>Pseudomonadales</taxon>
        <taxon>Pseudomonadaceae</taxon>
        <taxon>Pseudomonas</taxon>
    </lineage>
</organism>
<sequence length="153" mass="17566">MQDEWRKSRQLNAASRLRAMQRERAELVYNRSRHELTQAEHRLSAEQVRYDSLQATHEALGRIGAMLDPAQHEQRLLAQTAAFQRLEAAHQPVIEARSLSHSAMSQLLKCKVNEDLIDKAKDRLQVLLDKAVREYEAIDIFDAQQAQGMGHGR</sequence>
<feature type="coiled-coil region" evidence="1">
    <location>
        <begin position="22"/>
        <end position="56"/>
    </location>
</feature>
<reference key="2">
    <citation type="submission" date="2011-03" db="EMBL/GenBank/DDBJ databases">
        <title>Complete Genome Sequence of a beneficial plant roots-associated bacterium Pseudomonas brassicacearum.</title>
        <authorList>
            <person name="Ortet P."/>
            <person name="Barakat M."/>
            <person name="Lalaouna D."/>
            <person name="Fochesato S."/>
            <person name="Barbe V."/>
            <person name="Santaella C."/>
            <person name="Heulin T."/>
            <person name="Achouak W."/>
        </authorList>
    </citation>
    <scope>NUCLEOTIDE SEQUENCE</scope>
    <source>
        <strain>NFM421</strain>
    </source>
</reference>
<dbReference type="Proteomes" id="UP000006692">
    <property type="component" value="Chromosome"/>
</dbReference>
<reference evidence="2 3" key="1">
    <citation type="journal article" date="2011" name="J. Bacteriol.">
        <title>Complete genome sequence of a beneficial plant root-associated bacterium, Pseudomonas brassicacearum.</title>
        <authorList>
            <person name="Ortet P."/>
            <person name="Barakat M."/>
            <person name="Lalaouna D."/>
            <person name="Fochesato S."/>
            <person name="Barbe V."/>
            <person name="Vacherie B."/>
            <person name="Santaella C."/>
            <person name="Heulin T."/>
            <person name="Achouak W."/>
        </authorList>
    </citation>
    <scope>NUCLEOTIDE SEQUENCE [LARGE SCALE GENOMIC DNA]</scope>
    <source>
        <strain evidence="2 3">NFM421</strain>
    </source>
</reference>